<evidence type="ECO:0000313" key="2">
    <source>
        <dbReference type="Proteomes" id="UP001479436"/>
    </source>
</evidence>
<evidence type="ECO:0000313" key="1">
    <source>
        <dbReference type="EMBL" id="KAK9720697.1"/>
    </source>
</evidence>
<proteinExistence type="predicted"/>
<comment type="caution">
    <text evidence="1">The sequence shown here is derived from an EMBL/GenBank/DDBJ whole genome shotgun (WGS) entry which is preliminary data.</text>
</comment>
<protein>
    <submittedName>
        <fullName evidence="1">Uncharacterized protein</fullName>
    </submittedName>
</protein>
<gene>
    <name evidence="1" type="ORF">K7432_003975</name>
</gene>
<organism evidence="1 2">
    <name type="scientific">Basidiobolus ranarum</name>
    <dbReference type="NCBI Taxonomy" id="34480"/>
    <lineage>
        <taxon>Eukaryota</taxon>
        <taxon>Fungi</taxon>
        <taxon>Fungi incertae sedis</taxon>
        <taxon>Zoopagomycota</taxon>
        <taxon>Entomophthoromycotina</taxon>
        <taxon>Basidiobolomycetes</taxon>
        <taxon>Basidiobolales</taxon>
        <taxon>Basidiobolaceae</taxon>
        <taxon>Basidiobolus</taxon>
    </lineage>
</organism>
<dbReference type="Proteomes" id="UP001479436">
    <property type="component" value="Unassembled WGS sequence"/>
</dbReference>
<sequence>MDDEITRDFLDDARRYYNLLSQRTNNTYVPLRRIQHRRNMEQAKNFCQSNRRQRINSKVSVLDLSVRLEQYMARADGLEETFPPFCPVRSSNSPGM</sequence>
<reference evidence="1 2" key="1">
    <citation type="submission" date="2023-04" db="EMBL/GenBank/DDBJ databases">
        <title>Genome of Basidiobolus ranarum AG-B5.</title>
        <authorList>
            <person name="Stajich J.E."/>
            <person name="Carter-House D."/>
            <person name="Gryganskyi A."/>
        </authorList>
    </citation>
    <scope>NUCLEOTIDE SEQUENCE [LARGE SCALE GENOMIC DNA]</scope>
    <source>
        <strain evidence="1 2">AG-B5</strain>
    </source>
</reference>
<accession>A0ABR2W6A3</accession>
<dbReference type="EMBL" id="JASJQH010007005">
    <property type="protein sequence ID" value="KAK9720697.1"/>
    <property type="molecule type" value="Genomic_DNA"/>
</dbReference>
<keyword evidence="2" id="KW-1185">Reference proteome</keyword>
<name>A0ABR2W6A3_9FUNG</name>